<keyword evidence="2" id="KW-0472">Membrane</keyword>
<dbReference type="EMBL" id="OVEO01000013">
    <property type="protein sequence ID" value="SPQ99969.1"/>
    <property type="molecule type" value="Genomic_DNA"/>
</dbReference>
<geneLocation type="mitochondrion" evidence="5"/>
<feature type="coiled-coil region" evidence="1">
    <location>
        <begin position="109"/>
        <end position="169"/>
    </location>
</feature>
<evidence type="ECO:0000256" key="2">
    <source>
        <dbReference type="SAM" id="Phobius"/>
    </source>
</evidence>
<gene>
    <name evidence="4" type="ORF">PBRA_004431</name>
    <name evidence="5" type="ORF">PLBR_LOCUS7184</name>
</gene>
<feature type="chain" id="PRO_5035990677" evidence="3">
    <location>
        <begin position="28"/>
        <end position="507"/>
    </location>
</feature>
<dbReference type="InterPro" id="IPR027267">
    <property type="entry name" value="AH/BAR_dom_sf"/>
</dbReference>
<dbReference type="Proteomes" id="UP000039324">
    <property type="component" value="Unassembled WGS sequence"/>
</dbReference>
<dbReference type="EMBL" id="CDSF01000035">
    <property type="protein sequence ID" value="CEO95718.1"/>
    <property type="molecule type" value="Genomic_DNA"/>
</dbReference>
<accession>A0A0G4IKL0</accession>
<feature type="coiled-coil region" evidence="1">
    <location>
        <begin position="246"/>
        <end position="287"/>
    </location>
</feature>
<keyword evidence="2" id="KW-0812">Transmembrane</keyword>
<reference evidence="4 6" key="1">
    <citation type="submission" date="2015-02" db="EMBL/GenBank/DDBJ databases">
        <authorList>
            <person name="Chooi Y.-H."/>
        </authorList>
    </citation>
    <scope>NUCLEOTIDE SEQUENCE [LARGE SCALE GENOMIC DNA]</scope>
    <source>
        <strain evidence="4">E3</strain>
    </source>
</reference>
<keyword evidence="5" id="KW-0496">Mitochondrion</keyword>
<feature type="signal peptide" evidence="3">
    <location>
        <begin position="1"/>
        <end position="27"/>
    </location>
</feature>
<evidence type="ECO:0000256" key="1">
    <source>
        <dbReference type="SAM" id="Coils"/>
    </source>
</evidence>
<feature type="transmembrane region" description="Helical" evidence="2">
    <location>
        <begin position="470"/>
        <end position="494"/>
    </location>
</feature>
<keyword evidence="1" id="KW-0175">Coiled coil</keyword>
<feature type="coiled-coil region" evidence="1">
    <location>
        <begin position="46"/>
        <end position="80"/>
    </location>
</feature>
<evidence type="ECO:0000313" key="7">
    <source>
        <dbReference type="Proteomes" id="UP000290189"/>
    </source>
</evidence>
<evidence type="ECO:0000256" key="3">
    <source>
        <dbReference type="SAM" id="SignalP"/>
    </source>
</evidence>
<dbReference type="SUPFAM" id="SSF103657">
    <property type="entry name" value="BAR/IMD domain-like"/>
    <property type="match status" value="1"/>
</dbReference>
<dbReference type="AlphaFoldDB" id="A0A0G4IKL0"/>
<reference evidence="5 7" key="2">
    <citation type="submission" date="2018-03" db="EMBL/GenBank/DDBJ databases">
        <authorList>
            <person name="Fogelqvist J."/>
        </authorList>
    </citation>
    <scope>NUCLEOTIDE SEQUENCE [LARGE SCALE GENOMIC DNA]</scope>
</reference>
<proteinExistence type="predicted"/>
<evidence type="ECO:0000313" key="6">
    <source>
        <dbReference type="Proteomes" id="UP000039324"/>
    </source>
</evidence>
<keyword evidence="6" id="KW-1185">Reference proteome</keyword>
<name>A0A0G4IKL0_PLABS</name>
<evidence type="ECO:0000313" key="4">
    <source>
        <dbReference type="EMBL" id="CEO95718.1"/>
    </source>
</evidence>
<sequence length="507" mass="54428">MSGIFKDVTMAFWSLLTFTALSIASHAFPSQSNDRAKVAESLCAQLKDAEAVLAAREAVLETAQAQLENATNTSTAAVNDVAKSEFTFNAVANAIAETVTNRKGVVGRIRALADQIQDLETLVDQATRKKDAAVAAQQRHLQELNQALADEYKTRVRDAENAIRAVLDRDTRKEVGVSADAVIACRTPEAIEALLDEKDKGYFGFGFPLPNRRDARMLAELVASMAPPDDIGEQHAHIPDSITEAIDVARAELGEVEGQLTAAKNDVEKQNRNLAEAEDALELLQSAQQWAFKELNMARDKDAKARVAFENADLAVSVARDAVERARVTVDDTKKRHDAAVEQFEAYQSTWSSKNRGALTATSTLGALAVLSLSKTLAASSLASSVLFAERQPVVPKTQTTLAKQLTVATASIVGTAAAGSMLYDMVTGRSGMRNALEKTATRATGLLGFGTRTSSPAPKPPKVTTRNMAVIWSLIGGGAALVFAAGAVSFIVFRRRQMTLLTQFYA</sequence>
<keyword evidence="3" id="KW-0732">Signal</keyword>
<protein>
    <submittedName>
        <fullName evidence="4">Uncharacterized protein</fullName>
    </submittedName>
</protein>
<evidence type="ECO:0000313" key="5">
    <source>
        <dbReference type="EMBL" id="SPQ99969.1"/>
    </source>
</evidence>
<keyword evidence="2" id="KW-1133">Transmembrane helix</keyword>
<organism evidence="4 6">
    <name type="scientific">Plasmodiophora brassicae</name>
    <name type="common">Clubroot disease agent</name>
    <dbReference type="NCBI Taxonomy" id="37360"/>
    <lineage>
        <taxon>Eukaryota</taxon>
        <taxon>Sar</taxon>
        <taxon>Rhizaria</taxon>
        <taxon>Endomyxa</taxon>
        <taxon>Phytomyxea</taxon>
        <taxon>Plasmodiophorida</taxon>
        <taxon>Plasmodiophoridae</taxon>
        <taxon>Plasmodiophora</taxon>
    </lineage>
</organism>
<dbReference type="Proteomes" id="UP000290189">
    <property type="component" value="Unassembled WGS sequence"/>
</dbReference>